<evidence type="ECO:0000259" key="9">
    <source>
        <dbReference type="Pfam" id="PF02397"/>
    </source>
</evidence>
<evidence type="ECO:0000313" key="10">
    <source>
        <dbReference type="EMBL" id="MBB1244023.1"/>
    </source>
</evidence>
<keyword evidence="3 10" id="KW-0808">Transferase</keyword>
<dbReference type="InterPro" id="IPR017475">
    <property type="entry name" value="EPS_sugar_tfrase"/>
</dbReference>
<evidence type="ECO:0000256" key="6">
    <source>
        <dbReference type="ARBA" id="ARBA00023136"/>
    </source>
</evidence>
<evidence type="ECO:0000256" key="8">
    <source>
        <dbReference type="SAM" id="Phobius"/>
    </source>
</evidence>
<dbReference type="InterPro" id="IPR003362">
    <property type="entry name" value="Bact_transf"/>
</dbReference>
<accession>A0ABR6EF99</accession>
<evidence type="ECO:0000256" key="1">
    <source>
        <dbReference type="ARBA" id="ARBA00004141"/>
    </source>
</evidence>
<keyword evidence="6 8" id="KW-0472">Membrane</keyword>
<dbReference type="PANTHER" id="PTHR30576">
    <property type="entry name" value="COLANIC BIOSYNTHESIS UDP-GLUCOSE LIPID CARRIER TRANSFERASE"/>
    <property type="match status" value="1"/>
</dbReference>
<feature type="transmembrane region" description="Helical" evidence="8">
    <location>
        <begin position="78"/>
        <end position="98"/>
    </location>
</feature>
<evidence type="ECO:0000256" key="5">
    <source>
        <dbReference type="ARBA" id="ARBA00022989"/>
    </source>
</evidence>
<keyword evidence="5 8" id="KW-1133">Transmembrane helix</keyword>
<feature type="transmembrane region" description="Helical" evidence="8">
    <location>
        <begin position="143"/>
        <end position="163"/>
    </location>
</feature>
<organism evidence="10 11">
    <name type="scientific">Streptomyces durbertensis</name>
    <dbReference type="NCBI Taxonomy" id="2448886"/>
    <lineage>
        <taxon>Bacteria</taxon>
        <taxon>Bacillati</taxon>
        <taxon>Actinomycetota</taxon>
        <taxon>Actinomycetes</taxon>
        <taxon>Kitasatosporales</taxon>
        <taxon>Streptomycetaceae</taxon>
        <taxon>Streptomyces</taxon>
    </lineage>
</organism>
<gene>
    <name evidence="10" type="ORF">GL263_10700</name>
</gene>
<feature type="region of interest" description="Disordered" evidence="7">
    <location>
        <begin position="1"/>
        <end position="48"/>
    </location>
</feature>
<keyword evidence="11" id="KW-1185">Reference proteome</keyword>
<evidence type="ECO:0000256" key="4">
    <source>
        <dbReference type="ARBA" id="ARBA00022692"/>
    </source>
</evidence>
<comment type="similarity">
    <text evidence="2">Belongs to the bacterial sugar transferase family.</text>
</comment>
<evidence type="ECO:0000256" key="7">
    <source>
        <dbReference type="SAM" id="MobiDB-lite"/>
    </source>
</evidence>
<dbReference type="PANTHER" id="PTHR30576:SF0">
    <property type="entry name" value="UNDECAPRENYL-PHOSPHATE N-ACETYLGALACTOSAMINYL 1-PHOSPHATE TRANSFERASE-RELATED"/>
    <property type="match status" value="1"/>
</dbReference>
<proteinExistence type="inferred from homology"/>
<keyword evidence="4 8" id="KW-0812">Transmembrane</keyword>
<dbReference type="Proteomes" id="UP000766698">
    <property type="component" value="Unassembled WGS sequence"/>
</dbReference>
<evidence type="ECO:0000256" key="2">
    <source>
        <dbReference type="ARBA" id="ARBA00006464"/>
    </source>
</evidence>
<sequence>MTAESAETHGSGRLLTPQADTARAGGAVFPPPRAADTGATRGPTAPSAGTAAGPLAADAVAVLAAGALAFTADLGVPLLAVGVGLAAVIALNAHGGLYRTGPVASALDELPGLAARAVLAWAAVAALLAAAAPERALGYPTLLLLPAAYTPLACTGRAVVYAVRRQQARRRPRSALVVGSGGLRGVVAATLLAHPEYGMRPVGLAVCGPESPTEGTVSESPRLPVLTSVEDVSRAVIQNAVAHAVFTTPPTHDPAAAVLARRFTDHGCAVWVVDGGPPGTARRPAGHLWGLPCRRLRPARPGRAAALAKRALDVAAASLGLLLTAPVLLACALAVRLADGPGILFRQERVGQGGRSFTLLKFRTLRPADALESATRWSVADDQRMSPVGRWLRRTSLDELPQLWNVLRGDMSLVGPRPERPYFVRQFSQRYTDYAERHRMPVGITGLAQVHGLRGDTSIEERARFDNLYIDTWSLWQDVRILLRTAVSLARPGGS</sequence>
<comment type="caution">
    <text evidence="10">The sequence shown here is derived from an EMBL/GenBank/DDBJ whole genome shotgun (WGS) entry which is preliminary data.</text>
</comment>
<dbReference type="GO" id="GO:0016740">
    <property type="term" value="F:transferase activity"/>
    <property type="evidence" value="ECO:0007669"/>
    <property type="project" value="UniProtKB-KW"/>
</dbReference>
<dbReference type="RefSeq" id="WP_182855383.1">
    <property type="nucleotide sequence ID" value="NZ_WMLF01000118.1"/>
</dbReference>
<protein>
    <submittedName>
        <fullName evidence="10">Sugar transferase</fullName>
    </submittedName>
</protein>
<reference evidence="11" key="1">
    <citation type="journal article" date="2020" name="Syst. Appl. Microbiol.">
        <title>Streptomyces alkaliterrae sp. nov., isolated from an alkaline soil, and emended descriptions of Streptomyces alkaliphilus, Streptomyces calidiresistens and Streptomyces durbertensis.</title>
        <authorList>
            <person name="Swiecimska M."/>
            <person name="Golinska P."/>
            <person name="Nouioui I."/>
            <person name="Wypij M."/>
            <person name="Rai M."/>
            <person name="Sangal V."/>
            <person name="Goodfellow M."/>
        </authorList>
    </citation>
    <scope>NUCLEOTIDE SEQUENCE [LARGE SCALE GENOMIC DNA]</scope>
    <source>
        <strain evidence="11">DSM 104538</strain>
    </source>
</reference>
<name>A0ABR6EF99_9ACTN</name>
<dbReference type="EMBL" id="WMLF01000118">
    <property type="protein sequence ID" value="MBB1244023.1"/>
    <property type="molecule type" value="Genomic_DNA"/>
</dbReference>
<dbReference type="NCBIfam" id="TIGR03025">
    <property type="entry name" value="EPS_sugtrans"/>
    <property type="match status" value="1"/>
</dbReference>
<feature type="compositionally biased region" description="Low complexity" evidence="7">
    <location>
        <begin position="37"/>
        <end position="48"/>
    </location>
</feature>
<evidence type="ECO:0000313" key="11">
    <source>
        <dbReference type="Proteomes" id="UP000766698"/>
    </source>
</evidence>
<dbReference type="Pfam" id="PF02397">
    <property type="entry name" value="Bac_transf"/>
    <property type="match status" value="1"/>
</dbReference>
<evidence type="ECO:0000256" key="3">
    <source>
        <dbReference type="ARBA" id="ARBA00022679"/>
    </source>
</evidence>
<feature type="transmembrane region" description="Helical" evidence="8">
    <location>
        <begin position="110"/>
        <end position="131"/>
    </location>
</feature>
<feature type="domain" description="Bacterial sugar transferase" evidence="9">
    <location>
        <begin position="309"/>
        <end position="488"/>
    </location>
</feature>
<comment type="subcellular location">
    <subcellularLocation>
        <location evidence="1">Membrane</location>
        <topology evidence="1">Multi-pass membrane protein</topology>
    </subcellularLocation>
</comment>
<feature type="transmembrane region" description="Helical" evidence="8">
    <location>
        <begin position="314"/>
        <end position="338"/>
    </location>
</feature>